<evidence type="ECO:0000313" key="1">
    <source>
        <dbReference type="EMBL" id="GAL02417.1"/>
    </source>
</evidence>
<proteinExistence type="predicted"/>
<accession>A0A090R464</accession>
<dbReference type="EMBL" id="BBMN01000001">
    <property type="protein sequence ID" value="GAL02417.1"/>
    <property type="molecule type" value="Genomic_DNA"/>
</dbReference>
<comment type="caution">
    <text evidence="1">The sequence shown here is derived from an EMBL/GenBank/DDBJ whole genome shotgun (WGS) entry which is preliminary data.</text>
</comment>
<dbReference type="STRING" id="754436.JCM19237_5310"/>
<dbReference type="Proteomes" id="UP000029227">
    <property type="component" value="Unassembled WGS sequence"/>
</dbReference>
<reference evidence="1 2" key="1">
    <citation type="journal article" date="2014" name="Genome Announc.">
        <title>Draft Genome Sequences of Two Vibrionaceae Species, Vibrio ponticus C121 and Photobacterium aphoticum C119, Isolated as Coral Reef Microbiota.</title>
        <authorList>
            <person name="Al-saari N."/>
            <person name="Meirelles P.M."/>
            <person name="Mino S."/>
            <person name="Suda W."/>
            <person name="Oshima K."/>
            <person name="Hattori M."/>
            <person name="Ohkuma M."/>
            <person name="Thompson F.L."/>
            <person name="Gomez-Gil B."/>
            <person name="Sawabe T."/>
            <person name="Sawabe T."/>
        </authorList>
    </citation>
    <scope>NUCLEOTIDE SEQUENCE [LARGE SCALE GENOMIC DNA]</scope>
    <source>
        <strain evidence="1 2">JCM 19237</strain>
    </source>
</reference>
<organism evidence="1 2">
    <name type="scientific">Photobacterium aphoticum</name>
    <dbReference type="NCBI Taxonomy" id="754436"/>
    <lineage>
        <taxon>Bacteria</taxon>
        <taxon>Pseudomonadati</taxon>
        <taxon>Pseudomonadota</taxon>
        <taxon>Gammaproteobacteria</taxon>
        <taxon>Vibrionales</taxon>
        <taxon>Vibrionaceae</taxon>
        <taxon>Photobacterium</taxon>
    </lineage>
</organism>
<protein>
    <submittedName>
        <fullName evidence="1">Uncharacterized protein</fullName>
    </submittedName>
</protein>
<evidence type="ECO:0000313" key="2">
    <source>
        <dbReference type="Proteomes" id="UP000029227"/>
    </source>
</evidence>
<sequence>MNDKKLINSPFLNRDSNVTMATRGENDVNYVNFEREA</sequence>
<gene>
    <name evidence="1" type="ORF">JCM19237_5310</name>
</gene>
<dbReference type="AlphaFoldDB" id="A0A090R464"/>
<name>A0A090R464_9GAMM</name>